<dbReference type="Proteomes" id="UP000095085">
    <property type="component" value="Unassembled WGS sequence"/>
</dbReference>
<accession>A0A1E4RMU5</accession>
<keyword evidence="1 2" id="KW-0597">Phosphoprotein</keyword>
<evidence type="ECO:0000256" key="1">
    <source>
        <dbReference type="ARBA" id="ARBA00022553"/>
    </source>
</evidence>
<dbReference type="SUPFAM" id="SSF52172">
    <property type="entry name" value="CheY-like"/>
    <property type="match status" value="1"/>
</dbReference>
<feature type="domain" description="Response regulatory" evidence="3">
    <location>
        <begin position="109"/>
        <end position="227"/>
    </location>
</feature>
<dbReference type="GO" id="GO:0036180">
    <property type="term" value="P:filamentous growth of a population of unicellular organisms in response to biotic stimulus"/>
    <property type="evidence" value="ECO:0007669"/>
    <property type="project" value="UniProtKB-ARBA"/>
</dbReference>
<proteinExistence type="predicted"/>
<dbReference type="PANTHER" id="PTHR43719:SF28">
    <property type="entry name" value="PEROXIDE STRESS-ACTIVATED HISTIDINE KINASE MAK1-RELATED"/>
    <property type="match status" value="1"/>
</dbReference>
<organism evidence="4 5">
    <name type="scientific">Hyphopichia burtonii NRRL Y-1933</name>
    <dbReference type="NCBI Taxonomy" id="984485"/>
    <lineage>
        <taxon>Eukaryota</taxon>
        <taxon>Fungi</taxon>
        <taxon>Dikarya</taxon>
        <taxon>Ascomycota</taxon>
        <taxon>Saccharomycotina</taxon>
        <taxon>Pichiomycetes</taxon>
        <taxon>Debaryomycetaceae</taxon>
        <taxon>Hyphopichia</taxon>
    </lineage>
</organism>
<name>A0A1E4RMU5_9ASCO</name>
<dbReference type="GO" id="GO:0000160">
    <property type="term" value="P:phosphorelay signal transduction system"/>
    <property type="evidence" value="ECO:0007669"/>
    <property type="project" value="InterPro"/>
</dbReference>
<dbReference type="InterPro" id="IPR001789">
    <property type="entry name" value="Sig_transdc_resp-reg_receiver"/>
</dbReference>
<dbReference type="AlphaFoldDB" id="A0A1E4RMU5"/>
<dbReference type="InterPro" id="IPR050956">
    <property type="entry name" value="2C_system_His_kinase"/>
</dbReference>
<sequence length="235" mass="26663">MESLNPIYTHNHSYSQSSFNSQDTCFNSQLSTPPLTSDLIDPPHDLVTGDSGDYFHYKRPTLSVDVTPAEVLEKASFISPVEDDDCNSINSHLQSYDSNLFIPNFTPFNFLLVDDNVINLKILAKFLNKLYPNSQCVQIQDSTKVMKTLEKQAFDLVFLDIEMPILTGTDLASLIRLNHSNDGLGLIAVTTRHYIEDLKLYSKVGIDFTFAKPLNYSHNYMMSCIDQVINCRKNY</sequence>
<dbReference type="Pfam" id="PF00072">
    <property type="entry name" value="Response_reg"/>
    <property type="match status" value="1"/>
</dbReference>
<gene>
    <name evidence="4" type="ORF">HYPBUDRAFT_155616</name>
</gene>
<dbReference type="EMBL" id="KV454539">
    <property type="protein sequence ID" value="ODV68511.1"/>
    <property type="molecule type" value="Genomic_DNA"/>
</dbReference>
<dbReference type="GO" id="GO:1900445">
    <property type="term" value="P:positive regulation of filamentous growth of a population of unicellular organisms in response to biotic stimulus"/>
    <property type="evidence" value="ECO:0007669"/>
    <property type="project" value="UniProtKB-ARBA"/>
</dbReference>
<dbReference type="OrthoDB" id="303614at2759"/>
<evidence type="ECO:0000313" key="4">
    <source>
        <dbReference type="EMBL" id="ODV68511.1"/>
    </source>
</evidence>
<feature type="modified residue" description="4-aspartylphosphate" evidence="2">
    <location>
        <position position="160"/>
    </location>
</feature>
<dbReference type="PROSITE" id="PS50110">
    <property type="entry name" value="RESPONSE_REGULATORY"/>
    <property type="match status" value="1"/>
</dbReference>
<evidence type="ECO:0000313" key="5">
    <source>
        <dbReference type="Proteomes" id="UP000095085"/>
    </source>
</evidence>
<reference evidence="5" key="1">
    <citation type="submission" date="2016-05" db="EMBL/GenBank/DDBJ databases">
        <title>Comparative genomics of biotechnologically important yeasts.</title>
        <authorList>
            <consortium name="DOE Joint Genome Institute"/>
            <person name="Riley R."/>
            <person name="Haridas S."/>
            <person name="Wolfe K.H."/>
            <person name="Lopes M.R."/>
            <person name="Hittinger C.T."/>
            <person name="Goker M."/>
            <person name="Salamov A."/>
            <person name="Wisecaver J."/>
            <person name="Long T.M."/>
            <person name="Aerts A.L."/>
            <person name="Barry K."/>
            <person name="Choi C."/>
            <person name="Clum A."/>
            <person name="Coughlan A.Y."/>
            <person name="Deshpande S."/>
            <person name="Douglass A.P."/>
            <person name="Hanson S.J."/>
            <person name="Klenk H.-P."/>
            <person name="Labutti K."/>
            <person name="Lapidus A."/>
            <person name="Lindquist E."/>
            <person name="Lipzen A."/>
            <person name="Meier-Kolthoff J.P."/>
            <person name="Ohm R.A."/>
            <person name="Otillar R.P."/>
            <person name="Pangilinan J."/>
            <person name="Peng Y."/>
            <person name="Rokas A."/>
            <person name="Rosa C.A."/>
            <person name="Scheuner C."/>
            <person name="Sibirny A.A."/>
            <person name="Slot J.C."/>
            <person name="Stielow J.B."/>
            <person name="Sun H."/>
            <person name="Kurtzman C.P."/>
            <person name="Blackwell M."/>
            <person name="Grigoriev I.V."/>
            <person name="Jeffries T.W."/>
        </authorList>
    </citation>
    <scope>NUCLEOTIDE SEQUENCE [LARGE SCALE GENOMIC DNA]</scope>
    <source>
        <strain evidence="5">NRRL Y-1933</strain>
    </source>
</reference>
<dbReference type="SMART" id="SM00448">
    <property type="entry name" value="REC"/>
    <property type="match status" value="1"/>
</dbReference>
<keyword evidence="5" id="KW-1185">Reference proteome</keyword>
<evidence type="ECO:0000256" key="2">
    <source>
        <dbReference type="PROSITE-ProRule" id="PRU00169"/>
    </source>
</evidence>
<evidence type="ECO:0000259" key="3">
    <source>
        <dbReference type="PROSITE" id="PS50110"/>
    </source>
</evidence>
<dbReference type="GeneID" id="30996684"/>
<dbReference type="Gene3D" id="3.40.50.2300">
    <property type="match status" value="1"/>
</dbReference>
<dbReference type="RefSeq" id="XP_020077578.1">
    <property type="nucleotide sequence ID" value="XM_020222135.1"/>
</dbReference>
<dbReference type="PANTHER" id="PTHR43719">
    <property type="entry name" value="TWO-COMPONENT HISTIDINE KINASE"/>
    <property type="match status" value="1"/>
</dbReference>
<dbReference type="CDD" id="cd17546">
    <property type="entry name" value="REC_hyHK_CKI1_RcsC-like"/>
    <property type="match status" value="1"/>
</dbReference>
<protein>
    <submittedName>
        <fullName evidence="4">CheY-like protein</fullName>
    </submittedName>
</protein>
<dbReference type="InterPro" id="IPR011006">
    <property type="entry name" value="CheY-like_superfamily"/>
</dbReference>
<dbReference type="STRING" id="984485.A0A1E4RMU5"/>
<dbReference type="GO" id="GO:0006950">
    <property type="term" value="P:response to stress"/>
    <property type="evidence" value="ECO:0007669"/>
    <property type="project" value="UniProtKB-ARBA"/>
</dbReference>